<evidence type="ECO:0000256" key="1">
    <source>
        <dbReference type="ARBA" id="ARBA00022723"/>
    </source>
</evidence>
<protein>
    <submittedName>
        <fullName evidence="6">Redox-regulated ATPase YchF</fullName>
    </submittedName>
</protein>
<dbReference type="Gene3D" id="3.10.20.30">
    <property type="match status" value="1"/>
</dbReference>
<dbReference type="PRINTS" id="PR00326">
    <property type="entry name" value="GTP1OBG"/>
</dbReference>
<dbReference type="GO" id="GO:0046872">
    <property type="term" value="F:metal ion binding"/>
    <property type="evidence" value="ECO:0007669"/>
    <property type="project" value="UniProtKB-KW"/>
</dbReference>
<dbReference type="InterPro" id="IPR004396">
    <property type="entry name" value="ATPase_YchF/OLA1"/>
</dbReference>
<dbReference type="CDD" id="cd01900">
    <property type="entry name" value="YchF"/>
    <property type="match status" value="1"/>
</dbReference>
<dbReference type="InterPro" id="IPR013029">
    <property type="entry name" value="YchF_C"/>
</dbReference>
<dbReference type="Pfam" id="PF01926">
    <property type="entry name" value="MMR_HSR1"/>
    <property type="match status" value="1"/>
</dbReference>
<keyword evidence="2" id="KW-0547">Nucleotide-binding</keyword>
<dbReference type="Pfam" id="PF06071">
    <property type="entry name" value="YchF-GTPase_C"/>
    <property type="match status" value="1"/>
</dbReference>
<dbReference type="FunFam" id="1.10.150.300:FF:000001">
    <property type="entry name" value="Ribosome-binding ATPase YchF"/>
    <property type="match status" value="1"/>
</dbReference>
<reference evidence="6 7" key="1">
    <citation type="journal article" date="2016" name="Nat. Commun.">
        <title>Thousands of microbial genomes shed light on interconnected biogeochemical processes in an aquifer system.</title>
        <authorList>
            <person name="Anantharaman K."/>
            <person name="Brown C.T."/>
            <person name="Hug L.A."/>
            <person name="Sharon I."/>
            <person name="Castelle C.J."/>
            <person name="Probst A.J."/>
            <person name="Thomas B.C."/>
            <person name="Singh A."/>
            <person name="Wilkins M.J."/>
            <person name="Karaoz U."/>
            <person name="Brodie E.L."/>
            <person name="Williams K.H."/>
            <person name="Hubbard S.S."/>
            <person name="Banfield J.F."/>
        </authorList>
    </citation>
    <scope>NUCLEOTIDE SEQUENCE [LARGE SCALE GENOMIC DNA]</scope>
</reference>
<evidence type="ECO:0000256" key="4">
    <source>
        <dbReference type="ARBA" id="ARBA00022842"/>
    </source>
</evidence>
<dbReference type="SUPFAM" id="SSF52540">
    <property type="entry name" value="P-loop containing nucleoside triphosphate hydrolases"/>
    <property type="match status" value="1"/>
</dbReference>
<dbReference type="PROSITE" id="PS51710">
    <property type="entry name" value="G_OBG"/>
    <property type="match status" value="1"/>
</dbReference>
<dbReference type="SUPFAM" id="SSF81271">
    <property type="entry name" value="TGS-like"/>
    <property type="match status" value="1"/>
</dbReference>
<dbReference type="GO" id="GO:0005525">
    <property type="term" value="F:GTP binding"/>
    <property type="evidence" value="ECO:0007669"/>
    <property type="project" value="InterPro"/>
</dbReference>
<dbReference type="InterPro" id="IPR041706">
    <property type="entry name" value="YchF_N"/>
</dbReference>
<keyword evidence="4" id="KW-0460">Magnesium</keyword>
<dbReference type="Gene3D" id="3.40.50.300">
    <property type="entry name" value="P-loop containing nucleotide triphosphate hydrolases"/>
    <property type="match status" value="1"/>
</dbReference>
<dbReference type="InterPro" id="IPR012676">
    <property type="entry name" value="TGS-like"/>
</dbReference>
<organism evidence="6 7">
    <name type="scientific">Candidatus Portnoybacteria bacterium RBG_13_40_8</name>
    <dbReference type="NCBI Taxonomy" id="1801990"/>
    <lineage>
        <taxon>Bacteria</taxon>
        <taxon>Candidatus Portnoyibacteriota</taxon>
    </lineage>
</organism>
<dbReference type="NCBIfam" id="TIGR00092">
    <property type="entry name" value="redox-regulated ATPase YchF"/>
    <property type="match status" value="1"/>
</dbReference>
<dbReference type="InterPro" id="IPR031167">
    <property type="entry name" value="G_OBG"/>
</dbReference>
<dbReference type="PANTHER" id="PTHR23305:SF18">
    <property type="entry name" value="OBG-TYPE G DOMAIN-CONTAINING PROTEIN"/>
    <property type="match status" value="1"/>
</dbReference>
<dbReference type="PIRSF" id="PIRSF006641">
    <property type="entry name" value="CHP00092"/>
    <property type="match status" value="1"/>
</dbReference>
<evidence type="ECO:0000259" key="5">
    <source>
        <dbReference type="PROSITE" id="PS51710"/>
    </source>
</evidence>
<dbReference type="InterPro" id="IPR027417">
    <property type="entry name" value="P-loop_NTPase"/>
</dbReference>
<dbReference type="Proteomes" id="UP000177810">
    <property type="component" value="Unassembled WGS sequence"/>
</dbReference>
<dbReference type="EMBL" id="MHMT01000001">
    <property type="protein sequence ID" value="OGZ33284.1"/>
    <property type="molecule type" value="Genomic_DNA"/>
</dbReference>
<dbReference type="Gene3D" id="1.10.150.300">
    <property type="entry name" value="TGS-like domain"/>
    <property type="match status" value="1"/>
</dbReference>
<dbReference type="FunFam" id="3.10.20.30:FF:000001">
    <property type="entry name" value="Ribosome-binding ATPase YchF"/>
    <property type="match status" value="1"/>
</dbReference>
<evidence type="ECO:0000256" key="2">
    <source>
        <dbReference type="ARBA" id="ARBA00022741"/>
    </source>
</evidence>
<accession>A0A1G2F5C4</accession>
<dbReference type="AlphaFoldDB" id="A0A1G2F5C4"/>
<feature type="domain" description="OBG-type G" evidence="5">
    <location>
        <begin position="3"/>
        <end position="350"/>
    </location>
</feature>
<dbReference type="GO" id="GO:0005524">
    <property type="term" value="F:ATP binding"/>
    <property type="evidence" value="ECO:0007669"/>
    <property type="project" value="UniProtKB-KW"/>
</dbReference>
<dbReference type="STRING" id="1801990.A2V69_02000"/>
<proteinExistence type="predicted"/>
<gene>
    <name evidence="6" type="ORF">A2V69_02000</name>
</gene>
<dbReference type="InterPro" id="IPR023192">
    <property type="entry name" value="TGS-like_dom_sf"/>
</dbReference>
<dbReference type="GO" id="GO:0016887">
    <property type="term" value="F:ATP hydrolysis activity"/>
    <property type="evidence" value="ECO:0007669"/>
    <property type="project" value="InterPro"/>
</dbReference>
<dbReference type="InterPro" id="IPR012675">
    <property type="entry name" value="Beta-grasp_dom_sf"/>
</dbReference>
<keyword evidence="1" id="KW-0479">Metal-binding</keyword>
<dbReference type="InterPro" id="IPR006073">
    <property type="entry name" value="GTP-bd"/>
</dbReference>
<comment type="caution">
    <text evidence="6">The sequence shown here is derived from an EMBL/GenBank/DDBJ whole genome shotgun (WGS) entry which is preliminary data.</text>
</comment>
<evidence type="ECO:0000256" key="3">
    <source>
        <dbReference type="ARBA" id="ARBA00022840"/>
    </source>
</evidence>
<sequence length="350" mass="39746">MNFSVGIIGLPNVGKSTLFKALTQQEVDISNYPFCTIDPNVGIVRVPDERLDKISQIVKPQKTTPTIIEFVDIAGLVKGAHKGEGLGNQFLSYIREVDAIVHVVRSFEAADIKHMEDTLDAQRDIDIVNTELMMKDLETIEKHWEKLESEAKNPEKKESKKELEIIAKIKKSLNEERLISQMNLDQREKELIKHLNLLTIKPVIYLINSRGTDKELELIKSLPDNTIPLDLKLELELSELGPEELNELKMNPRIDVLIKTCYKILDLITFYTIKGGEETRAWTAKIGSTAPQCGGIVHTDFENRFIRAEVINYKTLAEYGSWHNAHAKGLIRAEGKNYVVKDGDIIEFKI</sequence>
<evidence type="ECO:0000313" key="6">
    <source>
        <dbReference type="EMBL" id="OGZ33284.1"/>
    </source>
</evidence>
<evidence type="ECO:0000313" key="7">
    <source>
        <dbReference type="Proteomes" id="UP000177810"/>
    </source>
</evidence>
<name>A0A1G2F5C4_9BACT</name>
<dbReference type="GO" id="GO:0005737">
    <property type="term" value="C:cytoplasm"/>
    <property type="evidence" value="ECO:0007669"/>
    <property type="project" value="TreeGrafter"/>
</dbReference>
<keyword evidence="3" id="KW-0067">ATP-binding</keyword>
<dbReference type="PANTHER" id="PTHR23305">
    <property type="entry name" value="OBG GTPASE FAMILY"/>
    <property type="match status" value="1"/>
</dbReference>